<feature type="domain" description="AMIN-like" evidence="2">
    <location>
        <begin position="51"/>
        <end position="184"/>
    </location>
</feature>
<dbReference type="Pfam" id="PF24837">
    <property type="entry name" value="AMIN-like"/>
    <property type="match status" value="1"/>
</dbReference>
<evidence type="ECO:0000313" key="4">
    <source>
        <dbReference type="Proteomes" id="UP000198680"/>
    </source>
</evidence>
<reference evidence="4" key="1">
    <citation type="submission" date="2016-10" db="EMBL/GenBank/DDBJ databases">
        <authorList>
            <person name="Varghese N."/>
            <person name="Submissions S."/>
        </authorList>
    </citation>
    <scope>NUCLEOTIDE SEQUENCE [LARGE SCALE GENOMIC DNA]</scope>
    <source>
        <strain evidence="4">DSM 45419</strain>
    </source>
</reference>
<dbReference type="OrthoDB" id="3393679at2"/>
<accession>A0A1G9ZMH4</accession>
<evidence type="ECO:0000256" key="1">
    <source>
        <dbReference type="SAM" id="SignalP"/>
    </source>
</evidence>
<gene>
    <name evidence="3" type="ORF">SAMN05660642_04352</name>
</gene>
<keyword evidence="1" id="KW-0732">Signal</keyword>
<evidence type="ECO:0000259" key="2">
    <source>
        <dbReference type="Pfam" id="PF24837"/>
    </source>
</evidence>
<keyword evidence="4" id="KW-1185">Reference proteome</keyword>
<sequence length="186" mass="19724">MNRSRFLVLAVSALAALGVAAPASASAAPSCGVTWGSQPEVAGRAAPGDDLVQDVRAGRHECFDRIVVDVAEVSGFDSWSVRYVDSVREDGSGTVVPLRGGADLQVTLGAVAYDDRGRPTYTPANRREVVDVSGYRTLRQVAWLGSFEGHTGLGIGTRARLPFRAFVLEGSSAGVDRLVIDVAHRW</sequence>
<dbReference type="AlphaFoldDB" id="A0A1G9ZMH4"/>
<dbReference type="InterPro" id="IPR056303">
    <property type="entry name" value="AMIN-like"/>
</dbReference>
<organism evidence="3 4">
    <name type="scientific">Geodermatophilus siccatus</name>
    <dbReference type="NCBI Taxonomy" id="1137991"/>
    <lineage>
        <taxon>Bacteria</taxon>
        <taxon>Bacillati</taxon>
        <taxon>Actinomycetota</taxon>
        <taxon>Actinomycetes</taxon>
        <taxon>Geodermatophilales</taxon>
        <taxon>Geodermatophilaceae</taxon>
        <taxon>Geodermatophilus</taxon>
    </lineage>
</organism>
<feature type="signal peptide" evidence="1">
    <location>
        <begin position="1"/>
        <end position="27"/>
    </location>
</feature>
<dbReference type="STRING" id="1137991.SAMN05660642_04352"/>
<dbReference type="EMBL" id="FNHE01000014">
    <property type="protein sequence ID" value="SDN22307.1"/>
    <property type="molecule type" value="Genomic_DNA"/>
</dbReference>
<dbReference type="Proteomes" id="UP000198680">
    <property type="component" value="Unassembled WGS sequence"/>
</dbReference>
<evidence type="ECO:0000313" key="3">
    <source>
        <dbReference type="EMBL" id="SDN22307.1"/>
    </source>
</evidence>
<feature type="chain" id="PRO_5011724721" description="AMIN-like domain-containing protein" evidence="1">
    <location>
        <begin position="28"/>
        <end position="186"/>
    </location>
</feature>
<name>A0A1G9ZMH4_9ACTN</name>
<protein>
    <recommendedName>
        <fullName evidence="2">AMIN-like domain-containing protein</fullName>
    </recommendedName>
</protein>
<proteinExistence type="predicted"/>
<dbReference type="RefSeq" id="WP_091223310.1">
    <property type="nucleotide sequence ID" value="NZ_FNHE01000014.1"/>
</dbReference>